<name>A0A6L5BU63_9PSED</name>
<dbReference type="InterPro" id="IPR001387">
    <property type="entry name" value="Cro/C1-type_HTH"/>
</dbReference>
<dbReference type="SMART" id="SM00530">
    <property type="entry name" value="HTH_XRE"/>
    <property type="match status" value="1"/>
</dbReference>
<dbReference type="Proteomes" id="UP000475265">
    <property type="component" value="Unassembled WGS sequence"/>
</dbReference>
<accession>A0A6L5BU63</accession>
<reference evidence="2 3" key="1">
    <citation type="submission" date="2019-12" db="EMBL/GenBank/DDBJ databases">
        <title>Endophytic bacteria associated with Panax ginseng seedlings.</title>
        <authorList>
            <person name="Park J.M."/>
            <person name="Shin R."/>
            <person name="Jo S.H."/>
        </authorList>
    </citation>
    <scope>NUCLEOTIDE SEQUENCE [LARGE SCALE GENOMIC DNA]</scope>
    <source>
        <strain evidence="2 3">PgKB32</strain>
    </source>
</reference>
<evidence type="ECO:0000259" key="1">
    <source>
        <dbReference type="PROSITE" id="PS50943"/>
    </source>
</evidence>
<dbReference type="EMBL" id="JAAAXX010000001">
    <property type="protein sequence ID" value="KAF2392231.1"/>
    <property type="molecule type" value="Genomic_DNA"/>
</dbReference>
<organism evidence="2 3">
    <name type="scientific">Pseudomonas frederiksbergensis</name>
    <dbReference type="NCBI Taxonomy" id="104087"/>
    <lineage>
        <taxon>Bacteria</taxon>
        <taxon>Pseudomonadati</taxon>
        <taxon>Pseudomonadota</taxon>
        <taxon>Gammaproteobacteria</taxon>
        <taxon>Pseudomonadales</taxon>
        <taxon>Pseudomonadaceae</taxon>
        <taxon>Pseudomonas</taxon>
    </lineage>
</organism>
<dbReference type="InterPro" id="IPR039554">
    <property type="entry name" value="HigA2-like_HTH"/>
</dbReference>
<comment type="caution">
    <text evidence="2">The sequence shown here is derived from an EMBL/GenBank/DDBJ whole genome shotgun (WGS) entry which is preliminary data.</text>
</comment>
<sequence>MARNGVLHMAIQFFDSPFQVTHDEEVASKMALKMELSIFITDCIKKLGLKQSEAAAKLGVAQSRVSELTTGKIEKFTIDAMMDMLDKLGFRTTFTLPLNDAGELLQIVISQRRAC</sequence>
<dbReference type="SUPFAM" id="SSF47413">
    <property type="entry name" value="lambda repressor-like DNA-binding domains"/>
    <property type="match status" value="1"/>
</dbReference>
<dbReference type="PROSITE" id="PS50943">
    <property type="entry name" value="HTH_CROC1"/>
    <property type="match status" value="1"/>
</dbReference>
<dbReference type="Pfam" id="PF13744">
    <property type="entry name" value="HTH_37"/>
    <property type="match status" value="1"/>
</dbReference>
<dbReference type="GO" id="GO:0003677">
    <property type="term" value="F:DNA binding"/>
    <property type="evidence" value="ECO:0007669"/>
    <property type="project" value="InterPro"/>
</dbReference>
<evidence type="ECO:0000313" key="2">
    <source>
        <dbReference type="EMBL" id="KAF2392231.1"/>
    </source>
</evidence>
<proteinExistence type="predicted"/>
<evidence type="ECO:0000313" key="3">
    <source>
        <dbReference type="Proteomes" id="UP000475265"/>
    </source>
</evidence>
<feature type="domain" description="HTH cro/C1-type" evidence="1">
    <location>
        <begin position="45"/>
        <end position="96"/>
    </location>
</feature>
<gene>
    <name evidence="2" type="ORF">FX983_00180</name>
</gene>
<dbReference type="AlphaFoldDB" id="A0A6L5BU63"/>
<dbReference type="Gene3D" id="1.10.260.40">
    <property type="entry name" value="lambda repressor-like DNA-binding domains"/>
    <property type="match status" value="1"/>
</dbReference>
<dbReference type="InterPro" id="IPR010982">
    <property type="entry name" value="Lambda_DNA-bd_dom_sf"/>
</dbReference>
<dbReference type="CDD" id="cd00093">
    <property type="entry name" value="HTH_XRE"/>
    <property type="match status" value="1"/>
</dbReference>
<protein>
    <recommendedName>
        <fullName evidence="1">HTH cro/C1-type domain-containing protein</fullName>
    </recommendedName>
</protein>